<evidence type="ECO:0000256" key="1">
    <source>
        <dbReference type="SAM" id="Phobius"/>
    </source>
</evidence>
<evidence type="ECO:0008006" key="4">
    <source>
        <dbReference type="Google" id="ProtNLM"/>
    </source>
</evidence>
<keyword evidence="1" id="KW-0472">Membrane</keyword>
<dbReference type="AlphaFoldDB" id="A0A1B4Y1U4"/>
<name>A0A1B4Y1U4_MYCUL</name>
<protein>
    <recommendedName>
        <fullName evidence="4">Emopamil binding family protein</fullName>
    </recommendedName>
</protein>
<evidence type="ECO:0000313" key="3">
    <source>
        <dbReference type="Proteomes" id="UP000218067"/>
    </source>
</evidence>
<feature type="transmembrane region" description="Helical" evidence="1">
    <location>
        <begin position="119"/>
        <end position="141"/>
    </location>
</feature>
<organism evidence="2 3">
    <name type="scientific">Mycobacterium ulcerans subsp. shinshuense</name>
    <dbReference type="NCBI Taxonomy" id="1124626"/>
    <lineage>
        <taxon>Bacteria</taxon>
        <taxon>Bacillati</taxon>
        <taxon>Actinomycetota</taxon>
        <taxon>Actinomycetes</taxon>
        <taxon>Mycobacteriales</taxon>
        <taxon>Mycobacteriaceae</taxon>
        <taxon>Mycobacterium</taxon>
        <taxon>Mycobacterium ulcerans group</taxon>
    </lineage>
</organism>
<gene>
    <name evidence="2" type="ORF">SHTP_1801</name>
</gene>
<dbReference type="Proteomes" id="UP000218067">
    <property type="component" value="Chromosome"/>
</dbReference>
<dbReference type="EMBL" id="AP017624">
    <property type="protein sequence ID" value="BAV41021.1"/>
    <property type="molecule type" value="Genomic_DNA"/>
</dbReference>
<sequence>MRQMGTRRCRPGADDGVDETGRAMRMTALASPTTDRFLPGAGEERRVSSSTWRAFAVWTAIFWGATAIFAALFYLGVLDFTTSTKTSLYGISIWLNGWFIPLLLPGARKRPRMALFHECLVLWMVSYAITNLLWEIPWVIFSPFVFHDLHTLGDIVAYTPWLRENVLHMYWWDLASFGSVDLRTVNHNPTFFTLEIYAFVNIAGALAFWRLNKRRSPMRYLIPVLGAGESVVATFIFSFSGVFGGFKNMAGGVADTLLALAWTQYQYFVFPLVFGWLGCKLLYADWRRLSGSTGPARVSLNRTGQPAGDG</sequence>
<dbReference type="RefSeq" id="WP_231991334.1">
    <property type="nucleotide sequence ID" value="NZ_AP017635.1"/>
</dbReference>
<proteinExistence type="predicted"/>
<accession>A0A1B4Y1U4</accession>
<feature type="transmembrane region" description="Helical" evidence="1">
    <location>
        <begin position="87"/>
        <end position="107"/>
    </location>
</feature>
<keyword evidence="1" id="KW-1133">Transmembrane helix</keyword>
<evidence type="ECO:0000313" key="2">
    <source>
        <dbReference type="EMBL" id="BAV41021.1"/>
    </source>
</evidence>
<feature type="transmembrane region" description="Helical" evidence="1">
    <location>
        <begin position="221"/>
        <end position="245"/>
    </location>
</feature>
<feature type="transmembrane region" description="Helical" evidence="1">
    <location>
        <begin position="191"/>
        <end position="209"/>
    </location>
</feature>
<reference evidence="2 3" key="1">
    <citation type="submission" date="2016-08" db="EMBL/GenBank/DDBJ databases">
        <title>Complete genome sequence of Mycobacterium shinshuense, a subspecies of M. ulcerans.</title>
        <authorList>
            <person name="Yoshida M."/>
            <person name="Ogura Y."/>
            <person name="Hayashi T."/>
            <person name="Hoshino Y."/>
        </authorList>
    </citation>
    <scope>NUCLEOTIDE SEQUENCE [LARGE SCALE GENOMIC DNA]</scope>
    <source>
        <strain evidence="3">ATCC 33728</strain>
    </source>
</reference>
<keyword evidence="1" id="KW-0812">Transmembrane</keyword>
<feature type="transmembrane region" description="Helical" evidence="1">
    <location>
        <begin position="55"/>
        <end position="75"/>
    </location>
</feature>
<feature type="transmembrane region" description="Helical" evidence="1">
    <location>
        <begin position="265"/>
        <end position="283"/>
    </location>
</feature>